<organism evidence="1 2">
    <name type="scientific">Aerococcus urinae</name>
    <dbReference type="NCBI Taxonomy" id="1376"/>
    <lineage>
        <taxon>Bacteria</taxon>
        <taxon>Bacillati</taxon>
        <taxon>Bacillota</taxon>
        <taxon>Bacilli</taxon>
        <taxon>Lactobacillales</taxon>
        <taxon>Aerococcaceae</taxon>
        <taxon>Aerococcus</taxon>
    </lineage>
</organism>
<sequence>MIVKKTNNSLSKWQSLLIQPLCQKKAREFKRAGYPKISRQDVEKYFTDFAWKHQLPASYQERKQAIKQLTINQYFDYLQLEATVYDVPSLDHIDIQSLL</sequence>
<gene>
    <name evidence="1" type="ORF">DBT54_03540</name>
</gene>
<evidence type="ECO:0000313" key="1">
    <source>
        <dbReference type="EMBL" id="RAV80374.1"/>
    </source>
</evidence>
<proteinExistence type="predicted"/>
<dbReference type="InterPro" id="IPR025716">
    <property type="entry name" value="Post-transcriptional_regulator"/>
</dbReference>
<protein>
    <submittedName>
        <fullName evidence="1">Uncharacterized protein</fullName>
    </submittedName>
</protein>
<comment type="caution">
    <text evidence="1">The sequence shown here is derived from an EMBL/GenBank/DDBJ whole genome shotgun (WGS) entry which is preliminary data.</text>
</comment>
<evidence type="ECO:0000313" key="2">
    <source>
        <dbReference type="Proteomes" id="UP000251923"/>
    </source>
</evidence>
<dbReference type="EMBL" id="QMHM01000005">
    <property type="protein sequence ID" value="RAV80374.1"/>
    <property type="molecule type" value="Genomic_DNA"/>
</dbReference>
<dbReference type="AlphaFoldDB" id="A0A2I1L586"/>
<dbReference type="Pfam" id="PF13797">
    <property type="entry name" value="Post_transc_reg"/>
    <property type="match status" value="1"/>
</dbReference>
<dbReference type="Proteomes" id="UP000251923">
    <property type="component" value="Unassembled WGS sequence"/>
</dbReference>
<name>A0A2I1L586_9LACT</name>
<reference evidence="1 2" key="1">
    <citation type="submission" date="2018-04" db="EMBL/GenBank/DDBJ databases">
        <title>Aerococcus urinae genomes.</title>
        <authorList>
            <person name="Hilt E."/>
            <person name="Gilbert N.M."/>
            <person name="Thomas-White K."/>
            <person name="Putonti C."/>
            <person name="Lewis A.L."/>
            <person name="Visck K.L."/>
            <person name="Wolfe A.J."/>
        </authorList>
    </citation>
    <scope>NUCLEOTIDE SEQUENCE [LARGE SCALE GENOMIC DNA]</scope>
    <source>
        <strain evidence="1 2">UMB7480</strain>
    </source>
</reference>
<accession>A0A2I1L586</accession>